<gene>
    <name evidence="1" type="ORF">BU14_0260s0034</name>
</gene>
<dbReference type="Gene3D" id="3.90.70.30">
    <property type="entry name" value="Phytochelatin synthase, N-terminal domain"/>
    <property type="match status" value="1"/>
</dbReference>
<protein>
    <submittedName>
        <fullName evidence="1">Uncharacterized protein</fullName>
    </submittedName>
</protein>
<evidence type="ECO:0000313" key="2">
    <source>
        <dbReference type="Proteomes" id="UP000218209"/>
    </source>
</evidence>
<dbReference type="SUPFAM" id="SSF54001">
    <property type="entry name" value="Cysteine proteinases"/>
    <property type="match status" value="1"/>
</dbReference>
<accession>A0A1X6P2H1</accession>
<dbReference type="Proteomes" id="UP000218209">
    <property type="component" value="Unassembled WGS sequence"/>
</dbReference>
<dbReference type="AlphaFoldDB" id="A0A1X6P2H1"/>
<dbReference type="EMBL" id="KV918923">
    <property type="protein sequence ID" value="OSX74965.1"/>
    <property type="molecule type" value="Genomic_DNA"/>
</dbReference>
<dbReference type="InterPro" id="IPR038156">
    <property type="entry name" value="PCS_N_sf"/>
</dbReference>
<evidence type="ECO:0000313" key="1">
    <source>
        <dbReference type="EMBL" id="OSX74965.1"/>
    </source>
</evidence>
<reference evidence="1 2" key="1">
    <citation type="submission" date="2017-03" db="EMBL/GenBank/DDBJ databases">
        <title>WGS assembly of Porphyra umbilicalis.</title>
        <authorList>
            <person name="Brawley S.H."/>
            <person name="Blouin N.A."/>
            <person name="Ficko-Blean E."/>
            <person name="Wheeler G.L."/>
            <person name="Lohr M."/>
            <person name="Goodson H.V."/>
            <person name="Jenkins J.W."/>
            <person name="Blaby-Haas C.E."/>
            <person name="Helliwell K.E."/>
            <person name="Chan C."/>
            <person name="Marriage T."/>
            <person name="Bhattacharya D."/>
            <person name="Klein A.S."/>
            <person name="Badis Y."/>
            <person name="Brodie J."/>
            <person name="Cao Y."/>
            <person name="Collen J."/>
            <person name="Dittami S.M."/>
            <person name="Gachon C.M."/>
            <person name="Green B.R."/>
            <person name="Karpowicz S."/>
            <person name="Kim J.W."/>
            <person name="Kudahl U."/>
            <person name="Lin S."/>
            <person name="Michel G."/>
            <person name="Mittag M."/>
            <person name="Olson B.J."/>
            <person name="Pangilinan J."/>
            <person name="Peng Y."/>
            <person name="Qiu H."/>
            <person name="Shu S."/>
            <person name="Singer J.T."/>
            <person name="Smith A.G."/>
            <person name="Sprecher B.N."/>
            <person name="Wagner V."/>
            <person name="Wang W."/>
            <person name="Wang Z.-Y."/>
            <person name="Yan J."/>
            <person name="Yarish C."/>
            <person name="Zoeuner-Riek S."/>
            <person name="Zhuang Y."/>
            <person name="Zou Y."/>
            <person name="Lindquist E.A."/>
            <person name="Grimwood J."/>
            <person name="Barry K."/>
            <person name="Rokhsar D.S."/>
            <person name="Schmutz J."/>
            <person name="Stiller J.W."/>
            <person name="Grossman A.R."/>
            <person name="Prochnik S.E."/>
        </authorList>
    </citation>
    <scope>NUCLEOTIDE SEQUENCE [LARGE SCALE GENOMIC DNA]</scope>
    <source>
        <strain evidence="1">4086291</strain>
    </source>
</reference>
<name>A0A1X6P2H1_PORUM</name>
<proteinExistence type="predicted"/>
<sequence>MTLAEIYDVAQRFVARRGLPVFVECYHFDATAVTAEMFAAAAAAEAAAGLDDLLILNFHSGIAHGWASGGGGHFSVVAALDEDSGAPGGGDVIMADVHGVKYGEFWASPVAQMWAAAADHDSVGRARGALRFGRTDRDVARPLVGLTPTVLDWASPPPPYTATALRRHIPERWDEGLGVRNMEGASAVAAGMRLLEGDASPLGRLDEVMRALNASYSHHLDTFLPPSEVAAMVKGLAAAGRTAVRASVVTVPAVTAESLRTALVDAGCGEEGVAVLASYEFNRAYGSPLLAKESGEAGALSHGTRAWSVIAAVDAAADGNDVKGVVIAPSHHVIVTGRLWATSMERLAVGMAAVSEGGNDVQFVVLDKRGVADKATAVGGEGATTV</sequence>
<organism evidence="1 2">
    <name type="scientific">Porphyra umbilicalis</name>
    <name type="common">Purple laver</name>
    <name type="synonym">Red alga</name>
    <dbReference type="NCBI Taxonomy" id="2786"/>
    <lineage>
        <taxon>Eukaryota</taxon>
        <taxon>Rhodophyta</taxon>
        <taxon>Bangiophyceae</taxon>
        <taxon>Bangiales</taxon>
        <taxon>Bangiaceae</taxon>
        <taxon>Porphyra</taxon>
    </lineage>
</organism>
<dbReference type="InterPro" id="IPR038765">
    <property type="entry name" value="Papain-like_cys_pep_sf"/>
</dbReference>
<keyword evidence="2" id="KW-1185">Reference proteome</keyword>